<keyword evidence="4" id="KW-1185">Reference proteome</keyword>
<dbReference type="OrthoDB" id="45256at2759"/>
<accession>A0A1E4SMH0</accession>
<name>A0A1E4SMH0_9ASCO</name>
<evidence type="ECO:0000313" key="3">
    <source>
        <dbReference type="EMBL" id="ODV80710.1"/>
    </source>
</evidence>
<keyword evidence="3" id="KW-0808">Transferase</keyword>
<dbReference type="GeneID" id="30983549"/>
<dbReference type="InterPro" id="IPR033421">
    <property type="entry name" value="Rit1_DUSP-like"/>
</dbReference>
<feature type="domain" description="Rit1 DUSP-like" evidence="1">
    <location>
        <begin position="412"/>
        <end position="516"/>
    </location>
</feature>
<dbReference type="RefSeq" id="XP_020065832.1">
    <property type="nucleotide sequence ID" value="XM_020209413.1"/>
</dbReference>
<dbReference type="GO" id="GO:0019988">
    <property type="term" value="P:charged-tRNA amino acid modification"/>
    <property type="evidence" value="ECO:0007669"/>
    <property type="project" value="InterPro"/>
</dbReference>
<dbReference type="Pfam" id="PF04179">
    <property type="entry name" value="Init_tRNA_PT"/>
    <property type="match status" value="1"/>
</dbReference>
<feature type="domain" description="Rit1 N-terminal" evidence="2">
    <location>
        <begin position="20"/>
        <end position="306"/>
    </location>
</feature>
<dbReference type="EMBL" id="KV453910">
    <property type="protein sequence ID" value="ODV80710.1"/>
    <property type="molecule type" value="Genomic_DNA"/>
</dbReference>
<dbReference type="PANTHER" id="PTHR31811">
    <property type="entry name" value="TRNA A64-2'-O-RIBOSYLPHOSPHATE TRANSFERASE"/>
    <property type="match status" value="1"/>
</dbReference>
<dbReference type="PANTHER" id="PTHR31811:SF0">
    <property type="entry name" value="TRNA A64-2'-O-RIBOSYLPHOSPHATE TRANSFERASE"/>
    <property type="match status" value="1"/>
</dbReference>
<sequence>MALQSTRPDLPIEQASVLPESKLSIKNRLQSIIYDTRFVENFHQSHYPSFPLIPNERCGPWYVPTNKYSETSYFKSTDGHVNEWQFSMRRLNLHILPIIGSHQGIVSVDSTRRGKLIPDSLLKTIPIWCAVLNCIMYEDEQERSDHWFRSPVFITKEEHDKIVERIPAMVQEVKKMGIITKDRIIAGLGGERRPIVAEWHYPVPEHPVEASPEEQNLPISARPLPIVNSDSISTTIEVQGFSKPEKCYTIVCLTASLKVKHGEARMLLPQLLWNYIQGSGDDHELWATKDVCDGQLNPQFFWENVVFAGEKLNKEIIDSATGYIHDDLSETSFLEKLHSISAKRPQLSSVEDQLTTTAVKNSNNDTGIIFGSIKADVSYHSLEQAFPKMQTLIIFSEKFQMVDTPEKPVFQYKHIDIDCSKKGAKKLRYEFPKIVPSKNPFNAENLLLVLCDTGTDISVGLVVLLLCSFYDTEWYPTPAGSHKIDKELVRKHLGMVSNLQKVNPSRNTLQSVHEYLMS</sequence>
<dbReference type="AlphaFoldDB" id="A0A1E4SMH0"/>
<evidence type="ECO:0000259" key="2">
    <source>
        <dbReference type="Pfam" id="PF17184"/>
    </source>
</evidence>
<evidence type="ECO:0000259" key="1">
    <source>
        <dbReference type="Pfam" id="PF04179"/>
    </source>
</evidence>
<dbReference type="InterPro" id="IPR007306">
    <property type="entry name" value="Rit1"/>
</dbReference>
<proteinExistence type="predicted"/>
<reference evidence="4" key="1">
    <citation type="submission" date="2016-05" db="EMBL/GenBank/DDBJ databases">
        <title>Comparative genomics of biotechnologically important yeasts.</title>
        <authorList>
            <consortium name="DOE Joint Genome Institute"/>
            <person name="Riley R."/>
            <person name="Haridas S."/>
            <person name="Wolfe K.H."/>
            <person name="Lopes M.R."/>
            <person name="Hittinger C.T."/>
            <person name="Goker M."/>
            <person name="Salamov A."/>
            <person name="Wisecaver J."/>
            <person name="Long T.M."/>
            <person name="Aerts A.L."/>
            <person name="Barry K."/>
            <person name="Choi C."/>
            <person name="Clum A."/>
            <person name="Coughlan A.Y."/>
            <person name="Deshpande S."/>
            <person name="Douglass A.P."/>
            <person name="Hanson S.J."/>
            <person name="Klenk H.-P."/>
            <person name="Labutti K."/>
            <person name="Lapidus A."/>
            <person name="Lindquist E."/>
            <person name="Lipzen A."/>
            <person name="Meier-Kolthoff J.P."/>
            <person name="Ohm R.A."/>
            <person name="Otillar R.P."/>
            <person name="Pangilinan J."/>
            <person name="Peng Y."/>
            <person name="Rokas A."/>
            <person name="Rosa C.A."/>
            <person name="Scheuner C."/>
            <person name="Sibirny A.A."/>
            <person name="Slot J.C."/>
            <person name="Stielow J.B."/>
            <person name="Sun H."/>
            <person name="Kurtzman C.P."/>
            <person name="Blackwell M."/>
            <person name="Grigoriev I.V."/>
            <person name="Jeffries T.W."/>
        </authorList>
    </citation>
    <scope>NUCLEOTIDE SEQUENCE [LARGE SCALE GENOMIC DNA]</scope>
    <source>
        <strain evidence="4">NRRL Y-17324</strain>
    </source>
</reference>
<dbReference type="Proteomes" id="UP000094285">
    <property type="component" value="Unassembled WGS sequence"/>
</dbReference>
<dbReference type="PIRSF" id="PIRSF007747">
    <property type="entry name" value="Ribosyl_Ptfrase"/>
    <property type="match status" value="1"/>
</dbReference>
<dbReference type="Pfam" id="PF17184">
    <property type="entry name" value="Rit1_C"/>
    <property type="match status" value="1"/>
</dbReference>
<dbReference type="InterPro" id="IPR033449">
    <property type="entry name" value="Rit1_N"/>
</dbReference>
<organism evidence="3 4">
    <name type="scientific">Suhomyces tanzawaensis NRRL Y-17324</name>
    <dbReference type="NCBI Taxonomy" id="984487"/>
    <lineage>
        <taxon>Eukaryota</taxon>
        <taxon>Fungi</taxon>
        <taxon>Dikarya</taxon>
        <taxon>Ascomycota</taxon>
        <taxon>Saccharomycotina</taxon>
        <taxon>Pichiomycetes</taxon>
        <taxon>Debaryomycetaceae</taxon>
        <taxon>Suhomyces</taxon>
    </lineage>
</organism>
<dbReference type="GO" id="GO:0043399">
    <property type="term" value="F:tRNA adenosine(64)-2'-O-ribosylphosphate transferase activity"/>
    <property type="evidence" value="ECO:0007669"/>
    <property type="project" value="InterPro"/>
</dbReference>
<protein>
    <submittedName>
        <fullName evidence="3">Initiator tRNA phosphoribosyl transferase</fullName>
    </submittedName>
</protein>
<gene>
    <name evidence="3" type="ORF">CANTADRAFT_47009</name>
</gene>
<evidence type="ECO:0000313" key="4">
    <source>
        <dbReference type="Proteomes" id="UP000094285"/>
    </source>
</evidence>
<dbReference type="GO" id="GO:0005737">
    <property type="term" value="C:cytoplasm"/>
    <property type="evidence" value="ECO:0007669"/>
    <property type="project" value="TreeGrafter"/>
</dbReference>